<evidence type="ECO:0008006" key="5">
    <source>
        <dbReference type="Google" id="ProtNLM"/>
    </source>
</evidence>
<feature type="signal peptide" evidence="2">
    <location>
        <begin position="1"/>
        <end position="28"/>
    </location>
</feature>
<sequence length="223" mass="23582">MNGIRISLACLALAGALALSGCMPTALSSNRTIQQRMETTQYRMVDTQRAWLHVPQGLLTLERDLQGVREQRIALPNDTSLSGDNFVLLRTRGGGALRGARFDLERFVELSGGAPYPFRSLSNRNMRTGSDALGAFFWTEQAMGPGVTCVAAVRSLDRAARPLPGRAAAVDVMMRNCVRGDARAALAPIRAETLSATPAAGAGATGAAPTLRNRSPFAAPTGG</sequence>
<reference evidence="4" key="1">
    <citation type="submission" date="2016-10" db="EMBL/GenBank/DDBJ databases">
        <authorList>
            <person name="Varghese N."/>
            <person name="Submissions S."/>
        </authorList>
    </citation>
    <scope>NUCLEOTIDE SEQUENCE [LARGE SCALE GENOMIC DNA]</scope>
    <source>
        <strain evidence="4">DSM 26893</strain>
    </source>
</reference>
<evidence type="ECO:0000313" key="4">
    <source>
        <dbReference type="Proteomes" id="UP000199372"/>
    </source>
</evidence>
<organism evidence="3 4">
    <name type="scientific">Palleronia pelagia</name>
    <dbReference type="NCBI Taxonomy" id="387096"/>
    <lineage>
        <taxon>Bacteria</taxon>
        <taxon>Pseudomonadati</taxon>
        <taxon>Pseudomonadota</taxon>
        <taxon>Alphaproteobacteria</taxon>
        <taxon>Rhodobacterales</taxon>
        <taxon>Roseobacteraceae</taxon>
        <taxon>Palleronia</taxon>
    </lineage>
</organism>
<proteinExistence type="predicted"/>
<gene>
    <name evidence="3" type="ORF">SAMN04488011_10239</name>
</gene>
<keyword evidence="2" id="KW-0732">Signal</keyword>
<dbReference type="EMBL" id="FOCM01000002">
    <property type="protein sequence ID" value="SEM97416.1"/>
    <property type="molecule type" value="Genomic_DNA"/>
</dbReference>
<feature type="region of interest" description="Disordered" evidence="1">
    <location>
        <begin position="198"/>
        <end position="223"/>
    </location>
</feature>
<name>A0A1H8CR16_9RHOB</name>
<dbReference type="AlphaFoldDB" id="A0A1H8CR16"/>
<keyword evidence="4" id="KW-1185">Reference proteome</keyword>
<dbReference type="RefSeq" id="WP_139209969.1">
    <property type="nucleotide sequence ID" value="NZ_FOCM01000002.1"/>
</dbReference>
<evidence type="ECO:0000256" key="2">
    <source>
        <dbReference type="SAM" id="SignalP"/>
    </source>
</evidence>
<feature type="compositionally biased region" description="Low complexity" evidence="1">
    <location>
        <begin position="198"/>
        <end position="210"/>
    </location>
</feature>
<dbReference type="OrthoDB" id="7856340at2"/>
<protein>
    <recommendedName>
        <fullName evidence="5">Group 4 capsule polysaccharide lipoprotein gfcB, YjbF</fullName>
    </recommendedName>
</protein>
<feature type="chain" id="PRO_5011726229" description="Group 4 capsule polysaccharide lipoprotein gfcB, YjbF" evidence="2">
    <location>
        <begin position="29"/>
        <end position="223"/>
    </location>
</feature>
<evidence type="ECO:0000313" key="3">
    <source>
        <dbReference type="EMBL" id="SEM97416.1"/>
    </source>
</evidence>
<dbReference type="Proteomes" id="UP000199372">
    <property type="component" value="Unassembled WGS sequence"/>
</dbReference>
<dbReference type="PROSITE" id="PS51257">
    <property type="entry name" value="PROKAR_LIPOPROTEIN"/>
    <property type="match status" value="1"/>
</dbReference>
<accession>A0A1H8CR16</accession>
<evidence type="ECO:0000256" key="1">
    <source>
        <dbReference type="SAM" id="MobiDB-lite"/>
    </source>
</evidence>